<dbReference type="NCBIfam" id="NF002652">
    <property type="entry name" value="PRK02318.2-5"/>
    <property type="match status" value="1"/>
</dbReference>
<evidence type="ECO:0000256" key="2">
    <source>
        <dbReference type="ARBA" id="ARBA00012939"/>
    </source>
</evidence>
<evidence type="ECO:0000259" key="9">
    <source>
        <dbReference type="Pfam" id="PF08125"/>
    </source>
</evidence>
<comment type="caution">
    <text evidence="10">The sequence shown here is derived from an EMBL/GenBank/DDBJ whole genome shotgun (WGS) entry which is preliminary data.</text>
</comment>
<feature type="binding site" evidence="7">
    <location>
        <begin position="3"/>
        <end position="14"/>
    </location>
    <ligand>
        <name>NAD(+)</name>
        <dbReference type="ChEBI" id="CHEBI:57540"/>
    </ligand>
</feature>
<name>A0A9X2CWN5_9BACI</name>
<reference evidence="10" key="1">
    <citation type="submission" date="2022-02" db="EMBL/GenBank/DDBJ databases">
        <title>Halalkalibacter sp. nov. isolated from Lonar Lake, India.</title>
        <authorList>
            <person name="Joshi A."/>
            <person name="Thite S."/>
            <person name="Lodha T."/>
        </authorList>
    </citation>
    <scope>NUCLEOTIDE SEQUENCE</scope>
    <source>
        <strain evidence="10">MEB205</strain>
    </source>
</reference>
<dbReference type="Gene3D" id="3.40.50.720">
    <property type="entry name" value="NAD(P)-binding Rossmann-like Domain"/>
    <property type="match status" value="1"/>
</dbReference>
<keyword evidence="5 7" id="KW-0520">NAD</keyword>
<evidence type="ECO:0000256" key="7">
    <source>
        <dbReference type="HAMAP-Rule" id="MF_00196"/>
    </source>
</evidence>
<evidence type="ECO:0000256" key="3">
    <source>
        <dbReference type="ARBA" id="ARBA00016219"/>
    </source>
</evidence>
<sequence length="383" mass="42676">MIAVHFGAGNIGRGFIGSLLYDSGYETVFVDVNKEIVDLINERKEYNVVLADQSKETVTIKNVSAINSIQDPDLVKEAIVKADIVTTAVGPNILPIIAKSIHEGLSLRLESNKTPLNIIACENLIGGSTLLKEHVYQNLSDTEKETFDQYFAFPDAAVDRIVPNQVNEDKLLVMVEPYYEWVVEQSKMIGDVPEVAGVTYVDELNPFIERKLFTVNTGHAVAAYLGYQAGMRTIDQALANEEIKDLLEKTLQETGLLLSKKHSFNVAEHNVYIDKIINRFLNPNLADDVTRVGRGPFRKLGPNDRLIGPAKQFIEMVGDDPVYLVKAIAAALHYDVKTDEEAVQIQNLIQEKGLETAIMEVTKLDQNSRLFTLIVNQYNGLNK</sequence>
<dbReference type="PANTHER" id="PTHR30524">
    <property type="entry name" value="MANNITOL-1-PHOSPHATE 5-DEHYDROGENASE"/>
    <property type="match status" value="1"/>
</dbReference>
<dbReference type="PRINTS" id="PR00084">
    <property type="entry name" value="MTLDHDRGNASE"/>
</dbReference>
<dbReference type="InterPro" id="IPR036291">
    <property type="entry name" value="NAD(P)-bd_dom_sf"/>
</dbReference>
<dbReference type="GO" id="GO:0008926">
    <property type="term" value="F:mannitol-1-phosphate 5-dehydrogenase activity"/>
    <property type="evidence" value="ECO:0007669"/>
    <property type="project" value="UniProtKB-UniRule"/>
</dbReference>
<dbReference type="Pfam" id="PF08125">
    <property type="entry name" value="Mannitol_dh_C"/>
    <property type="match status" value="1"/>
</dbReference>
<dbReference type="EMBL" id="JAKRYL010000034">
    <property type="protein sequence ID" value="MCL7749659.1"/>
    <property type="molecule type" value="Genomic_DNA"/>
</dbReference>
<evidence type="ECO:0000256" key="1">
    <source>
        <dbReference type="ARBA" id="ARBA00006541"/>
    </source>
</evidence>
<dbReference type="InterPro" id="IPR023028">
    <property type="entry name" value="Mannitol_1_phos_5_DH"/>
</dbReference>
<dbReference type="NCBIfam" id="NF002646">
    <property type="entry name" value="PRK02318.1-2"/>
    <property type="match status" value="1"/>
</dbReference>
<evidence type="ECO:0000313" key="10">
    <source>
        <dbReference type="EMBL" id="MCL7749659.1"/>
    </source>
</evidence>
<organism evidence="10 11">
    <name type="scientific">Halalkalibacter alkaliphilus</name>
    <dbReference type="NCBI Taxonomy" id="2917993"/>
    <lineage>
        <taxon>Bacteria</taxon>
        <taxon>Bacillati</taxon>
        <taxon>Bacillota</taxon>
        <taxon>Bacilli</taxon>
        <taxon>Bacillales</taxon>
        <taxon>Bacillaceae</taxon>
        <taxon>Halalkalibacter</taxon>
    </lineage>
</organism>
<comment type="catalytic activity">
    <reaction evidence="6 7">
        <text>D-mannitol 1-phosphate + NAD(+) = beta-D-fructose 6-phosphate + NADH + H(+)</text>
        <dbReference type="Rhea" id="RHEA:19661"/>
        <dbReference type="ChEBI" id="CHEBI:15378"/>
        <dbReference type="ChEBI" id="CHEBI:57540"/>
        <dbReference type="ChEBI" id="CHEBI:57634"/>
        <dbReference type="ChEBI" id="CHEBI:57945"/>
        <dbReference type="ChEBI" id="CHEBI:61381"/>
        <dbReference type="EC" id="1.1.1.17"/>
    </reaction>
</comment>
<dbReference type="NCBIfam" id="NF002649">
    <property type="entry name" value="PRK02318.2-1"/>
    <property type="match status" value="1"/>
</dbReference>
<evidence type="ECO:0000256" key="6">
    <source>
        <dbReference type="ARBA" id="ARBA00048615"/>
    </source>
</evidence>
<proteinExistence type="inferred from homology"/>
<keyword evidence="4 7" id="KW-0560">Oxidoreductase</keyword>
<evidence type="ECO:0000256" key="5">
    <source>
        <dbReference type="ARBA" id="ARBA00023027"/>
    </source>
</evidence>
<dbReference type="AlphaFoldDB" id="A0A9X2CWN5"/>
<evidence type="ECO:0000256" key="4">
    <source>
        <dbReference type="ARBA" id="ARBA00023002"/>
    </source>
</evidence>
<dbReference type="InterPro" id="IPR013118">
    <property type="entry name" value="Mannitol_DH_C"/>
</dbReference>
<dbReference type="GO" id="GO:0019592">
    <property type="term" value="P:mannitol catabolic process"/>
    <property type="evidence" value="ECO:0007669"/>
    <property type="project" value="TreeGrafter"/>
</dbReference>
<dbReference type="PANTHER" id="PTHR30524:SF0">
    <property type="entry name" value="ALTRONATE OXIDOREDUCTASE-RELATED"/>
    <property type="match status" value="1"/>
</dbReference>
<dbReference type="InterPro" id="IPR008927">
    <property type="entry name" value="6-PGluconate_DH-like_C_sf"/>
</dbReference>
<feature type="domain" description="Mannitol dehydrogenase N-terminal" evidence="8">
    <location>
        <begin position="1"/>
        <end position="194"/>
    </location>
</feature>
<dbReference type="InterPro" id="IPR013328">
    <property type="entry name" value="6PGD_dom2"/>
</dbReference>
<dbReference type="NCBIfam" id="NF002650">
    <property type="entry name" value="PRK02318.2-2"/>
    <property type="match status" value="1"/>
</dbReference>
<comment type="similarity">
    <text evidence="1 7">Belongs to the mannitol dehydrogenase family.</text>
</comment>
<dbReference type="Pfam" id="PF01232">
    <property type="entry name" value="Mannitol_dh"/>
    <property type="match status" value="1"/>
</dbReference>
<dbReference type="Gene3D" id="1.10.1040.10">
    <property type="entry name" value="N-(1-d-carboxylethyl)-l-norvaline Dehydrogenase, domain 2"/>
    <property type="match status" value="1"/>
</dbReference>
<dbReference type="HAMAP" id="MF_00196">
    <property type="entry name" value="Mannitol_dehydrog"/>
    <property type="match status" value="1"/>
</dbReference>
<dbReference type="SUPFAM" id="SSF48179">
    <property type="entry name" value="6-phosphogluconate dehydrogenase C-terminal domain-like"/>
    <property type="match status" value="1"/>
</dbReference>
<dbReference type="Proteomes" id="UP001139150">
    <property type="component" value="Unassembled WGS sequence"/>
</dbReference>
<accession>A0A9X2CWN5</accession>
<gene>
    <name evidence="7" type="primary">mtlD</name>
    <name evidence="10" type="ORF">MF646_21300</name>
</gene>
<dbReference type="EC" id="1.1.1.17" evidence="2 7"/>
<evidence type="ECO:0000259" key="8">
    <source>
        <dbReference type="Pfam" id="PF01232"/>
    </source>
</evidence>
<dbReference type="NCBIfam" id="NF002647">
    <property type="entry name" value="PRK02318.1-3"/>
    <property type="match status" value="1"/>
</dbReference>
<evidence type="ECO:0000313" key="11">
    <source>
        <dbReference type="Proteomes" id="UP001139150"/>
    </source>
</evidence>
<dbReference type="InterPro" id="IPR013131">
    <property type="entry name" value="Mannitol_DH_N"/>
</dbReference>
<dbReference type="SUPFAM" id="SSF51735">
    <property type="entry name" value="NAD(P)-binding Rossmann-fold domains"/>
    <property type="match status" value="1"/>
</dbReference>
<keyword evidence="11" id="KW-1185">Reference proteome</keyword>
<dbReference type="GO" id="GO:0005829">
    <property type="term" value="C:cytosol"/>
    <property type="evidence" value="ECO:0007669"/>
    <property type="project" value="TreeGrafter"/>
</dbReference>
<dbReference type="InterPro" id="IPR000669">
    <property type="entry name" value="Mannitol_DH"/>
</dbReference>
<feature type="domain" description="Mannitol dehydrogenase C-terminal" evidence="9">
    <location>
        <begin position="204"/>
        <end position="379"/>
    </location>
</feature>
<dbReference type="RefSeq" id="WP_250098514.1">
    <property type="nucleotide sequence ID" value="NZ_JAKRYL010000034.1"/>
</dbReference>
<protein>
    <recommendedName>
        <fullName evidence="3 7">Mannitol-1-phosphate 5-dehydrogenase</fullName>
        <ecNumber evidence="2 7">1.1.1.17</ecNumber>
    </recommendedName>
</protein>